<dbReference type="EMBL" id="LDJJ01000006">
    <property type="protein sequence ID" value="KRG72159.1"/>
    <property type="molecule type" value="Genomic_DNA"/>
</dbReference>
<keyword evidence="1" id="KW-0472">Membrane</keyword>
<proteinExistence type="predicted"/>
<keyword evidence="1" id="KW-1133">Transmembrane helix</keyword>
<organism evidence="2 3">
    <name type="scientific">Stenotrophomonas terrae</name>
    <dbReference type="NCBI Taxonomy" id="405446"/>
    <lineage>
        <taxon>Bacteria</taxon>
        <taxon>Pseudomonadati</taxon>
        <taxon>Pseudomonadota</taxon>
        <taxon>Gammaproteobacteria</taxon>
        <taxon>Lysobacterales</taxon>
        <taxon>Lysobacteraceae</taxon>
        <taxon>Stenotrophomonas</taxon>
    </lineage>
</organism>
<feature type="transmembrane region" description="Helical" evidence="1">
    <location>
        <begin position="70"/>
        <end position="88"/>
    </location>
</feature>
<protein>
    <submittedName>
        <fullName evidence="2">Uncharacterized protein</fullName>
    </submittedName>
</protein>
<evidence type="ECO:0000313" key="2">
    <source>
        <dbReference type="EMBL" id="KRG72159.1"/>
    </source>
</evidence>
<comment type="caution">
    <text evidence="2">The sequence shown here is derived from an EMBL/GenBank/DDBJ whole genome shotgun (WGS) entry which is preliminary data.</text>
</comment>
<keyword evidence="3" id="KW-1185">Reference proteome</keyword>
<keyword evidence="1" id="KW-0812">Transmembrane</keyword>
<gene>
    <name evidence="2" type="ORF">ABB27_01825</name>
</gene>
<evidence type="ECO:0000256" key="1">
    <source>
        <dbReference type="SAM" id="Phobius"/>
    </source>
</evidence>
<name>A0A0R0CQN1_9GAMM</name>
<evidence type="ECO:0000313" key="3">
    <source>
        <dbReference type="Proteomes" id="UP000051863"/>
    </source>
</evidence>
<dbReference type="Proteomes" id="UP000051863">
    <property type="component" value="Unassembled WGS sequence"/>
</dbReference>
<dbReference type="AlphaFoldDB" id="A0A0R0CQN1"/>
<reference evidence="2 3" key="1">
    <citation type="submission" date="2015-05" db="EMBL/GenBank/DDBJ databases">
        <title>Genome sequencing and analysis of members of genus Stenotrophomonas.</title>
        <authorList>
            <person name="Patil P.P."/>
            <person name="Midha S."/>
            <person name="Patil P.B."/>
        </authorList>
    </citation>
    <scope>NUCLEOTIDE SEQUENCE [LARGE SCALE GENOMIC DNA]</scope>
    <source>
        <strain evidence="2 3">DSM 18941</strain>
    </source>
</reference>
<dbReference type="PATRIC" id="fig|405446.3.peg.2996"/>
<sequence>MNHHDNDHDDALAQRLRGLPSERVPPAAVWQRIAAQMEQTPRLQPPPVAAVAAVSSAPARRALRRHWPRYAAAAGVVALVGMASMMLLPQQPPATVAVTESALQQHANSITYQYRQAMATLPQDKLPAELQPALRELDESAGSIRSAIAQSPDATFLLGQLQRTYALRLELTRKGVNPTGIST</sequence>
<dbReference type="RefSeq" id="WP_057626523.1">
    <property type="nucleotide sequence ID" value="NZ_LDJJ01000006.1"/>
</dbReference>
<accession>A0A0R0CQN1</accession>